<accession>A0A419A7P5</accession>
<dbReference type="AlphaFoldDB" id="A0A419A7P5"/>
<keyword evidence="2" id="KW-1185">Reference proteome</keyword>
<dbReference type="RefSeq" id="WP_119897738.1">
    <property type="nucleotide sequence ID" value="NZ_QNRC01000001.1"/>
</dbReference>
<reference evidence="2" key="1">
    <citation type="submission" date="2018-09" db="EMBL/GenBank/DDBJ databases">
        <title>Paracoccus onubensis nov. sp. a moderate halophilic bacterium isolated from Gruta de las Maravillas (Aracena, Spain).</title>
        <authorList>
            <person name="Jurado V."/>
            <person name="Gutierrez-Patricio S."/>
            <person name="Gonzalez-Pimentel J.L."/>
            <person name="Miller A.Z."/>
            <person name="Laiz L."/>
            <person name="Saiz-Jimenez C."/>
        </authorList>
    </citation>
    <scope>NUCLEOTIDE SEQUENCE [LARGE SCALE GENOMIC DNA]</scope>
    <source>
        <strain evidence="2">DSM 26381</strain>
    </source>
</reference>
<evidence type="ECO:0000313" key="2">
    <source>
        <dbReference type="Proteomes" id="UP000283587"/>
    </source>
</evidence>
<dbReference type="EMBL" id="QZEW01000029">
    <property type="protein sequence ID" value="RJL17993.1"/>
    <property type="molecule type" value="Genomic_DNA"/>
</dbReference>
<evidence type="ECO:0000313" key="1">
    <source>
        <dbReference type="EMBL" id="RJL17993.1"/>
    </source>
</evidence>
<name>A0A419A7P5_9RHOB</name>
<protein>
    <submittedName>
        <fullName evidence="1">Uncharacterized protein</fullName>
    </submittedName>
</protein>
<dbReference type="Proteomes" id="UP000283587">
    <property type="component" value="Unassembled WGS sequence"/>
</dbReference>
<comment type="caution">
    <text evidence="1">The sequence shown here is derived from an EMBL/GenBank/DDBJ whole genome shotgun (WGS) entry which is preliminary data.</text>
</comment>
<gene>
    <name evidence="1" type="ORF">D3P05_08450</name>
</gene>
<sequence>MSRASKRKAREAADLHAARMASHFFPMYGSSTVFIRNADVVDALRDTIAAMLRRQEVEFARPVSLEVAAHFPGFDINHEWSGRAWLAVVLDDAGMPFAAVAQEGPADIPRVQRAKAARSAAIFMAWRASFAPPVNRMPVGSA</sequence>
<proteinExistence type="predicted"/>
<organism evidence="1 2">
    <name type="scientific">Paracoccus siganidrum</name>
    <dbReference type="NCBI Taxonomy" id="1276757"/>
    <lineage>
        <taxon>Bacteria</taxon>
        <taxon>Pseudomonadati</taxon>
        <taxon>Pseudomonadota</taxon>
        <taxon>Alphaproteobacteria</taxon>
        <taxon>Rhodobacterales</taxon>
        <taxon>Paracoccaceae</taxon>
        <taxon>Paracoccus</taxon>
    </lineage>
</organism>